<dbReference type="EMBL" id="LKAM01000004">
    <property type="protein sequence ID" value="KUM49001.1"/>
    <property type="molecule type" value="Genomic_DNA"/>
</dbReference>
<organism evidence="1">
    <name type="scientific">Picea glauca</name>
    <name type="common">White spruce</name>
    <name type="synonym">Pinus glauca</name>
    <dbReference type="NCBI Taxonomy" id="3330"/>
    <lineage>
        <taxon>Eukaryota</taxon>
        <taxon>Viridiplantae</taxon>
        <taxon>Streptophyta</taxon>
        <taxon>Embryophyta</taxon>
        <taxon>Tracheophyta</taxon>
        <taxon>Spermatophyta</taxon>
        <taxon>Pinopsida</taxon>
        <taxon>Pinidae</taxon>
        <taxon>Conifers I</taxon>
        <taxon>Pinales</taxon>
        <taxon>Pinaceae</taxon>
        <taxon>Picea</taxon>
    </lineage>
</organism>
<dbReference type="AlphaFoldDB" id="A0A101M0X3"/>
<name>A0A101M0X3_PICGL</name>
<sequence length="85" mass="9022">MCSTIGRGVSTIGPALVVVPKVEISRSPCCPGSFGRGLRCCCPFSDWNTAAGGWMQQPVAALLTISTPLSTPYSSIVQHYYLDTI</sequence>
<protein>
    <submittedName>
        <fullName evidence="1">Uncharacterized protein</fullName>
    </submittedName>
</protein>
<gene>
    <name evidence="1" type="ORF">ABT39_MTgene4337</name>
</gene>
<evidence type="ECO:0000313" key="1">
    <source>
        <dbReference type="EMBL" id="KUM49001.1"/>
    </source>
</evidence>
<geneLocation type="mitochondrion" evidence="1"/>
<proteinExistence type="predicted"/>
<keyword evidence="1" id="KW-0496">Mitochondrion</keyword>
<comment type="caution">
    <text evidence="1">The sequence shown here is derived from an EMBL/GenBank/DDBJ whole genome shotgun (WGS) entry which is preliminary data.</text>
</comment>
<reference evidence="1" key="1">
    <citation type="journal article" date="2015" name="Genome Biol. Evol.">
        <title>Organellar Genomes of White Spruce (Picea glauca): Assembly and Annotation.</title>
        <authorList>
            <person name="Jackman S.D."/>
            <person name="Warren R.L."/>
            <person name="Gibb E.A."/>
            <person name="Vandervalk B.P."/>
            <person name="Mohamadi H."/>
            <person name="Chu J."/>
            <person name="Raymond A."/>
            <person name="Pleasance S."/>
            <person name="Coope R."/>
            <person name="Wildung M.R."/>
            <person name="Ritland C.E."/>
            <person name="Bousquet J."/>
            <person name="Jones S.J."/>
            <person name="Bohlmann J."/>
            <person name="Birol I."/>
        </authorList>
    </citation>
    <scope>NUCLEOTIDE SEQUENCE [LARGE SCALE GENOMIC DNA]</scope>
    <source>
        <tissue evidence="1">Flushing bud</tissue>
    </source>
</reference>
<accession>A0A101M0X3</accession>